<dbReference type="InterPro" id="IPR011006">
    <property type="entry name" value="CheY-like_superfamily"/>
</dbReference>
<evidence type="ECO:0000313" key="9">
    <source>
        <dbReference type="Proteomes" id="UP001527099"/>
    </source>
</evidence>
<dbReference type="SMART" id="SM00448">
    <property type="entry name" value="REC"/>
    <property type="match status" value="1"/>
</dbReference>
<dbReference type="CDD" id="cd17536">
    <property type="entry name" value="REC_YesN-like"/>
    <property type="match status" value="1"/>
</dbReference>
<dbReference type="SMART" id="SM00342">
    <property type="entry name" value="HTH_ARAC"/>
    <property type="match status" value="1"/>
</dbReference>
<feature type="domain" description="HTH araC/xylS-type" evidence="6">
    <location>
        <begin position="384"/>
        <end position="482"/>
    </location>
</feature>
<dbReference type="InterPro" id="IPR020449">
    <property type="entry name" value="Tscrpt_reg_AraC-type_HTH"/>
</dbReference>
<dbReference type="Gene3D" id="1.10.10.60">
    <property type="entry name" value="Homeodomain-like"/>
    <property type="match status" value="2"/>
</dbReference>
<dbReference type="PROSITE" id="PS01124">
    <property type="entry name" value="HTH_ARAC_FAMILY_2"/>
    <property type="match status" value="1"/>
</dbReference>
<dbReference type="EMBL" id="JAMDMX010000001">
    <property type="protein sequence ID" value="MCY9691453.1"/>
    <property type="molecule type" value="Genomic_DNA"/>
</dbReference>
<reference evidence="8 9" key="1">
    <citation type="submission" date="2022-05" db="EMBL/GenBank/DDBJ databases">
        <title>Genome Sequencing of Bee-Associated Microbes.</title>
        <authorList>
            <person name="Dunlap C."/>
        </authorList>
    </citation>
    <scope>NUCLEOTIDE SEQUENCE [LARGE SCALE GENOMIC DNA]</scope>
    <source>
        <strain evidence="8 9">NRRL B-14421</strain>
    </source>
</reference>
<keyword evidence="1" id="KW-0805">Transcription regulation</keyword>
<gene>
    <name evidence="8" type="ORF">M5X19_00725</name>
</gene>
<feature type="coiled-coil region" evidence="5">
    <location>
        <begin position="114"/>
        <end position="141"/>
    </location>
</feature>
<comment type="caution">
    <text evidence="8">The sequence shown here is derived from an EMBL/GenBank/DDBJ whole genome shotgun (WGS) entry which is preliminary data.</text>
</comment>
<evidence type="ECO:0000313" key="8">
    <source>
        <dbReference type="EMBL" id="MCY9691453.1"/>
    </source>
</evidence>
<dbReference type="PANTHER" id="PTHR43280:SF28">
    <property type="entry name" value="HTH-TYPE TRANSCRIPTIONAL ACTIVATOR RHAS"/>
    <property type="match status" value="1"/>
</dbReference>
<evidence type="ECO:0000259" key="6">
    <source>
        <dbReference type="PROSITE" id="PS01124"/>
    </source>
</evidence>
<evidence type="ECO:0000256" key="5">
    <source>
        <dbReference type="SAM" id="Coils"/>
    </source>
</evidence>
<name>A0ABT4G5I5_9BACL</name>
<keyword evidence="3" id="KW-0804">Transcription</keyword>
<dbReference type="InterPro" id="IPR001789">
    <property type="entry name" value="Sig_transdc_resp-reg_receiver"/>
</dbReference>
<organism evidence="8 9">
    <name type="scientific">Paenibacillus alginolyticus</name>
    <dbReference type="NCBI Taxonomy" id="59839"/>
    <lineage>
        <taxon>Bacteria</taxon>
        <taxon>Bacillati</taxon>
        <taxon>Bacillota</taxon>
        <taxon>Bacilli</taxon>
        <taxon>Bacillales</taxon>
        <taxon>Paenibacillaceae</taxon>
        <taxon>Paenibacillus</taxon>
    </lineage>
</organism>
<dbReference type="Pfam" id="PF00072">
    <property type="entry name" value="Response_reg"/>
    <property type="match status" value="1"/>
</dbReference>
<dbReference type="InterPro" id="IPR018060">
    <property type="entry name" value="HTH_AraC"/>
</dbReference>
<proteinExistence type="predicted"/>
<dbReference type="PROSITE" id="PS00041">
    <property type="entry name" value="HTH_ARAC_FAMILY_1"/>
    <property type="match status" value="1"/>
</dbReference>
<dbReference type="InterPro" id="IPR009057">
    <property type="entry name" value="Homeodomain-like_sf"/>
</dbReference>
<keyword evidence="5" id="KW-0175">Coiled coil</keyword>
<evidence type="ECO:0000256" key="4">
    <source>
        <dbReference type="PROSITE-ProRule" id="PRU00169"/>
    </source>
</evidence>
<feature type="domain" description="Response regulatory" evidence="7">
    <location>
        <begin position="3"/>
        <end position="120"/>
    </location>
</feature>
<evidence type="ECO:0000259" key="7">
    <source>
        <dbReference type="PROSITE" id="PS50110"/>
    </source>
</evidence>
<keyword evidence="2" id="KW-0238">DNA-binding</keyword>
<dbReference type="SUPFAM" id="SSF52172">
    <property type="entry name" value="CheY-like"/>
    <property type="match status" value="1"/>
</dbReference>
<dbReference type="PROSITE" id="PS50110">
    <property type="entry name" value="RESPONSE_REGULATORY"/>
    <property type="match status" value="1"/>
</dbReference>
<evidence type="ECO:0000256" key="1">
    <source>
        <dbReference type="ARBA" id="ARBA00023015"/>
    </source>
</evidence>
<dbReference type="PRINTS" id="PR00032">
    <property type="entry name" value="HTHARAC"/>
</dbReference>
<evidence type="ECO:0000256" key="2">
    <source>
        <dbReference type="ARBA" id="ARBA00023125"/>
    </source>
</evidence>
<dbReference type="InterPro" id="IPR018062">
    <property type="entry name" value="HTH_AraC-typ_CS"/>
</dbReference>
<dbReference type="Proteomes" id="UP001527099">
    <property type="component" value="Unassembled WGS sequence"/>
</dbReference>
<feature type="modified residue" description="4-aspartylphosphate" evidence="4">
    <location>
        <position position="55"/>
    </location>
</feature>
<dbReference type="PANTHER" id="PTHR43280">
    <property type="entry name" value="ARAC-FAMILY TRANSCRIPTIONAL REGULATOR"/>
    <property type="match status" value="1"/>
</dbReference>
<dbReference type="RefSeq" id="WP_268613339.1">
    <property type="nucleotide sequence ID" value="NZ_JAMDMX010000001.1"/>
</dbReference>
<protein>
    <submittedName>
        <fullName evidence="8">Response regulator</fullName>
    </submittedName>
</protein>
<dbReference type="SUPFAM" id="SSF46689">
    <property type="entry name" value="Homeodomain-like"/>
    <property type="match status" value="2"/>
</dbReference>
<keyword evidence="4" id="KW-0597">Phosphoprotein</keyword>
<dbReference type="Gene3D" id="3.40.50.2300">
    <property type="match status" value="1"/>
</dbReference>
<accession>A0ABT4G5I5</accession>
<sequence>MWTVLLVEDEAFVRRSIRKGMPWEENGFMVIGECGNGQEALAFIRNKQPDLVICDIMMPVMNGVELLAQVRRENLGTAFIMLTVMNDFEFIQQAMELGASGYVLKLYLTPEKMTEALTKVKRELERNLRLISQEIDDYCEILYNEPNDQVRTFESPAFIRDSFNPNLLILVLHGQTLFDKQDLLQLPLFDTEMNVRMHLFTKMGMTTVLCSVPEETKIRIRDSEQRCNFVVLISERLSDEDIHTVWKTMVSRLTELWYAGRAGIFFHQPKTLKAHDYTNLPWSLEKNLIHAFEQMNQGLLDLSWQEIWSWMRDVELFLLRVKEIMLRLDRKFAELAFMAIDSPNTFVQALSHREAGTFFKQRIDLYMAHWKATNYEVTDHAEINKVIAYMNQHFEEEMPLSLLAGIATMDDKYLSVLFKKKTGKTITEYIMGLRIEKACHLLLHTDQPVAQIGANVGFANENYFARIFRREVGMPPSIFRQQNAKL</sequence>
<evidence type="ECO:0000256" key="3">
    <source>
        <dbReference type="ARBA" id="ARBA00023163"/>
    </source>
</evidence>
<dbReference type="Pfam" id="PF12833">
    <property type="entry name" value="HTH_18"/>
    <property type="match status" value="1"/>
</dbReference>
<keyword evidence="9" id="KW-1185">Reference proteome</keyword>